<dbReference type="RefSeq" id="WP_025545020.1">
    <property type="nucleotide sequence ID" value="NZ_CAUWCU010000078.1"/>
</dbReference>
<name>A0A8F3J6K1_9FIRM</name>
<dbReference type="KEGG" id="obj:EIO64_18810"/>
<sequence length="114" mass="12064">MSAAATDVTGHIVQESTTQLLLQPGVYLIAYHFAANLLTAGYLQITPGYGGRGHLEYGVYNRTGIDNTSVSGSASFIISVEEATRFSLNSNSSVTVRDGEATLVILALQPSREA</sequence>
<dbReference type="Proteomes" id="UP000298642">
    <property type="component" value="Chromosome"/>
</dbReference>
<accession>A0A8F3J6K1</accession>
<evidence type="ECO:0000313" key="2">
    <source>
        <dbReference type="Proteomes" id="UP000298642"/>
    </source>
</evidence>
<gene>
    <name evidence="1" type="ORF">EIO64_18810</name>
</gene>
<organism evidence="1 2">
    <name type="scientific">Dysosmobacter welbionis</name>
    <dbReference type="NCBI Taxonomy" id="2093857"/>
    <lineage>
        <taxon>Bacteria</taxon>
        <taxon>Bacillati</taxon>
        <taxon>Bacillota</taxon>
        <taxon>Clostridia</taxon>
        <taxon>Eubacteriales</taxon>
        <taxon>Oscillospiraceae</taxon>
        <taxon>Dysosmobacter</taxon>
    </lineage>
</organism>
<dbReference type="EMBL" id="CP034413">
    <property type="protein sequence ID" value="QWZ45855.1"/>
    <property type="molecule type" value="Genomic_DNA"/>
</dbReference>
<protein>
    <submittedName>
        <fullName evidence="1">Uncharacterized protein</fullName>
    </submittedName>
</protein>
<evidence type="ECO:0000313" key="1">
    <source>
        <dbReference type="EMBL" id="QWZ45855.1"/>
    </source>
</evidence>
<proteinExistence type="predicted"/>
<dbReference type="GeneID" id="89520708"/>
<reference evidence="2" key="1">
    <citation type="submission" date="2018-12" db="EMBL/GenBank/DDBJ databases">
        <title>Dusodibacter welbiota gen. nov., sp. nov., isolated from human faeces and emended description of the Oscillibacter genus.</title>
        <authorList>
            <person name="Le Roy T."/>
            <person name="Van der Smissen P."/>
            <person name="Delzenne N."/>
            <person name="Muccioli G."/>
            <person name="Collet J.F."/>
            <person name="Cani P.D."/>
        </authorList>
    </citation>
    <scope>NUCLEOTIDE SEQUENCE [LARGE SCALE GENOMIC DNA]</scope>
    <source>
        <strain evidence="2">J115</strain>
    </source>
</reference>
<dbReference type="AlphaFoldDB" id="A0A8F3J6K1"/>
<keyword evidence="2" id="KW-1185">Reference proteome</keyword>